<keyword evidence="9" id="KW-1185">Reference proteome</keyword>
<dbReference type="GO" id="GO:0006355">
    <property type="term" value="P:regulation of DNA-templated transcription"/>
    <property type="evidence" value="ECO:0007669"/>
    <property type="project" value="InterPro"/>
</dbReference>
<dbReference type="GO" id="GO:0048316">
    <property type="term" value="P:seed development"/>
    <property type="evidence" value="ECO:0007669"/>
    <property type="project" value="UniProtKB-ARBA"/>
</dbReference>
<evidence type="ECO:0000259" key="7">
    <source>
        <dbReference type="PROSITE" id="PS51005"/>
    </source>
</evidence>
<dbReference type="InterPro" id="IPR003441">
    <property type="entry name" value="NAC-dom"/>
</dbReference>
<evidence type="ECO:0000256" key="5">
    <source>
        <dbReference type="ARBA" id="ARBA00023242"/>
    </source>
</evidence>
<dbReference type="AlphaFoldDB" id="A0A5N6QAH2"/>
<dbReference type="GO" id="GO:0005634">
    <property type="term" value="C:nucleus"/>
    <property type="evidence" value="ECO:0007669"/>
    <property type="project" value="UniProtKB-SubCell"/>
</dbReference>
<evidence type="ECO:0000256" key="3">
    <source>
        <dbReference type="ARBA" id="ARBA00023125"/>
    </source>
</evidence>
<feature type="domain" description="NAC" evidence="7">
    <location>
        <begin position="19"/>
        <end position="183"/>
    </location>
</feature>
<evidence type="ECO:0000256" key="4">
    <source>
        <dbReference type="ARBA" id="ARBA00023163"/>
    </source>
</evidence>
<dbReference type="PANTHER" id="PTHR31719">
    <property type="entry name" value="NAC TRANSCRIPTION FACTOR 56"/>
    <property type="match status" value="1"/>
</dbReference>
<name>A0A5N6QAH2_9ROSI</name>
<feature type="region of interest" description="Disordered" evidence="6">
    <location>
        <begin position="283"/>
        <end position="312"/>
    </location>
</feature>
<dbReference type="EMBL" id="CM017321">
    <property type="protein sequence ID" value="KAE7995619.1"/>
    <property type="molecule type" value="Genomic_DNA"/>
</dbReference>
<protein>
    <recommendedName>
        <fullName evidence="7">NAC domain-containing protein</fullName>
    </recommendedName>
</protein>
<evidence type="ECO:0000256" key="6">
    <source>
        <dbReference type="SAM" id="MobiDB-lite"/>
    </source>
</evidence>
<keyword evidence="4" id="KW-0804">Transcription</keyword>
<feature type="region of interest" description="Disordered" evidence="6">
    <location>
        <begin position="1"/>
        <end position="24"/>
    </location>
</feature>
<accession>A0A5N6QAH2</accession>
<proteinExistence type="predicted"/>
<dbReference type="Proteomes" id="UP000327013">
    <property type="component" value="Chromosome 1"/>
</dbReference>
<keyword evidence="5" id="KW-0539">Nucleus</keyword>
<dbReference type="SUPFAM" id="SSF101941">
    <property type="entry name" value="NAC domain"/>
    <property type="match status" value="1"/>
</dbReference>
<gene>
    <name evidence="8" type="ORF">FH972_000395</name>
</gene>
<evidence type="ECO:0000313" key="8">
    <source>
        <dbReference type="EMBL" id="KAE7995619.1"/>
    </source>
</evidence>
<sequence>MGEIMESTDSSSGSQHPQLPPGFRFHPTDEELVVHYLKRKAASAPLPVTIIAEIDLYKFDPWELPSKATFGEQEWYFFSPRDRKYPNGARPNRAATSGYWKATGTDKPILTSSGNQKVGVKKALVFYGGKPPKGIKTNWIMHEYRIVDNNNTSSSKPPGADAANNKKGSLRLDDWVLCRIYKKNNTQRPMMEQDMKEESMEAMIPMMQTSSIMAAAGQQNPKPLLSKTANYGSLLENDENYFDGILTAEGLQQNSASNLSHHQLASSSSKHTLAVKRTLPSQFWNETTGPMGGSSSGKRFHGDLNSGSSGGMDDNNNSFVSLLNQLPHGAQFHPNVLLGSLGDGVLRQHFQLPSMNWNS</sequence>
<dbReference type="Pfam" id="PF02365">
    <property type="entry name" value="NAM"/>
    <property type="match status" value="1"/>
</dbReference>
<dbReference type="PANTHER" id="PTHR31719:SF241">
    <property type="entry name" value="NAC TRANSCRIPTION FACTOR 56"/>
    <property type="match status" value="1"/>
</dbReference>
<dbReference type="InterPro" id="IPR036093">
    <property type="entry name" value="NAC_dom_sf"/>
</dbReference>
<keyword evidence="3" id="KW-0238">DNA-binding</keyword>
<evidence type="ECO:0000256" key="2">
    <source>
        <dbReference type="ARBA" id="ARBA00023015"/>
    </source>
</evidence>
<dbReference type="FunFam" id="2.170.150.80:FF:000005">
    <property type="entry name" value="NAC transcription factor 56"/>
    <property type="match status" value="1"/>
</dbReference>
<dbReference type="PROSITE" id="PS51005">
    <property type="entry name" value="NAC"/>
    <property type="match status" value="1"/>
</dbReference>
<organism evidence="8 9">
    <name type="scientific">Carpinus fangiana</name>
    <dbReference type="NCBI Taxonomy" id="176857"/>
    <lineage>
        <taxon>Eukaryota</taxon>
        <taxon>Viridiplantae</taxon>
        <taxon>Streptophyta</taxon>
        <taxon>Embryophyta</taxon>
        <taxon>Tracheophyta</taxon>
        <taxon>Spermatophyta</taxon>
        <taxon>Magnoliopsida</taxon>
        <taxon>eudicotyledons</taxon>
        <taxon>Gunneridae</taxon>
        <taxon>Pentapetalae</taxon>
        <taxon>rosids</taxon>
        <taxon>fabids</taxon>
        <taxon>Fagales</taxon>
        <taxon>Betulaceae</taxon>
        <taxon>Carpinus</taxon>
    </lineage>
</organism>
<evidence type="ECO:0000256" key="1">
    <source>
        <dbReference type="ARBA" id="ARBA00004123"/>
    </source>
</evidence>
<evidence type="ECO:0000313" key="9">
    <source>
        <dbReference type="Proteomes" id="UP000327013"/>
    </source>
</evidence>
<dbReference type="OrthoDB" id="1921961at2759"/>
<keyword evidence="2" id="KW-0805">Transcription regulation</keyword>
<feature type="compositionally biased region" description="Polar residues" evidence="6">
    <location>
        <begin position="7"/>
        <end position="17"/>
    </location>
</feature>
<comment type="subcellular location">
    <subcellularLocation>
        <location evidence="1">Nucleus</location>
    </subcellularLocation>
</comment>
<reference evidence="8 9" key="1">
    <citation type="submission" date="2019-06" db="EMBL/GenBank/DDBJ databases">
        <title>A chromosomal-level reference genome of Carpinus fangiana (Coryloideae, Betulaceae).</title>
        <authorList>
            <person name="Yang X."/>
            <person name="Wang Z."/>
            <person name="Zhang L."/>
            <person name="Hao G."/>
            <person name="Liu J."/>
            <person name="Yang Y."/>
        </authorList>
    </citation>
    <scope>NUCLEOTIDE SEQUENCE [LARGE SCALE GENOMIC DNA]</scope>
    <source>
        <strain evidence="8">Cfa_2016G</strain>
        <tissue evidence="8">Leaf</tissue>
    </source>
</reference>
<dbReference type="Gene3D" id="2.170.150.80">
    <property type="entry name" value="NAC domain"/>
    <property type="match status" value="1"/>
</dbReference>
<dbReference type="GO" id="GO:0043565">
    <property type="term" value="F:sequence-specific DNA binding"/>
    <property type="evidence" value="ECO:0007669"/>
    <property type="project" value="UniProtKB-ARBA"/>
</dbReference>